<keyword evidence="2" id="KW-0813">Transport</keyword>
<keyword evidence="9" id="KW-1185">Reference proteome</keyword>
<proteinExistence type="inferred from homology"/>
<evidence type="ECO:0000259" key="7">
    <source>
        <dbReference type="PROSITE" id="PS50893"/>
    </source>
</evidence>
<dbReference type="OrthoDB" id="9810077at2"/>
<dbReference type="RefSeq" id="WP_133283913.1">
    <property type="nucleotide sequence ID" value="NZ_SMSI01000001.1"/>
</dbReference>
<dbReference type="PANTHER" id="PTHR42794">
    <property type="entry name" value="HEMIN IMPORT ATP-BINDING PROTEIN HMUV"/>
    <property type="match status" value="1"/>
</dbReference>
<keyword evidence="4 8" id="KW-0067">ATP-binding</keyword>
<dbReference type="SUPFAM" id="SSF52540">
    <property type="entry name" value="P-loop containing nucleoside triphosphate hydrolases"/>
    <property type="match status" value="1"/>
</dbReference>
<name>A0A4R5PQU9_9HYPH</name>
<dbReference type="CDD" id="cd03214">
    <property type="entry name" value="ABC_Iron-Siderophores_B12_Hemin"/>
    <property type="match status" value="1"/>
</dbReference>
<evidence type="ECO:0000256" key="3">
    <source>
        <dbReference type="ARBA" id="ARBA00022741"/>
    </source>
</evidence>
<comment type="similarity">
    <text evidence="1">Belongs to the ABC transporter superfamily.</text>
</comment>
<gene>
    <name evidence="8" type="ORF">E2A64_08350</name>
</gene>
<dbReference type="PROSITE" id="PS50893">
    <property type="entry name" value="ABC_TRANSPORTER_2"/>
    <property type="match status" value="1"/>
</dbReference>
<dbReference type="InterPro" id="IPR003439">
    <property type="entry name" value="ABC_transporter-like_ATP-bd"/>
</dbReference>
<dbReference type="Pfam" id="PF00005">
    <property type="entry name" value="ABC_tran"/>
    <property type="match status" value="1"/>
</dbReference>
<evidence type="ECO:0000256" key="4">
    <source>
        <dbReference type="ARBA" id="ARBA00022840"/>
    </source>
</evidence>
<accession>A0A4R5PQU9</accession>
<feature type="domain" description="ABC transporter" evidence="7">
    <location>
        <begin position="3"/>
        <end position="244"/>
    </location>
</feature>
<dbReference type="Proteomes" id="UP000295131">
    <property type="component" value="Unassembled WGS sequence"/>
</dbReference>
<evidence type="ECO:0000313" key="8">
    <source>
        <dbReference type="EMBL" id="TDH39081.1"/>
    </source>
</evidence>
<keyword evidence="5" id="KW-1278">Translocase</keyword>
<evidence type="ECO:0000313" key="9">
    <source>
        <dbReference type="Proteomes" id="UP000295131"/>
    </source>
</evidence>
<evidence type="ECO:0000256" key="2">
    <source>
        <dbReference type="ARBA" id="ARBA00022448"/>
    </source>
</evidence>
<organism evidence="8 9">
    <name type="scientific">Pseudohoeflea suaedae</name>
    <dbReference type="NCBI Taxonomy" id="877384"/>
    <lineage>
        <taxon>Bacteria</taxon>
        <taxon>Pseudomonadati</taxon>
        <taxon>Pseudomonadota</taxon>
        <taxon>Alphaproteobacteria</taxon>
        <taxon>Hyphomicrobiales</taxon>
        <taxon>Rhizobiaceae</taxon>
        <taxon>Pseudohoeflea</taxon>
    </lineage>
</organism>
<comment type="function">
    <text evidence="6">Part of the ABC transporter complex HmuTUV involved in hemin import. Responsible for energy coupling to the transport system.</text>
</comment>
<dbReference type="PANTHER" id="PTHR42794:SF1">
    <property type="entry name" value="HEMIN IMPORT ATP-BINDING PROTEIN HMUV"/>
    <property type="match status" value="1"/>
</dbReference>
<reference evidence="8 9" key="1">
    <citation type="journal article" date="2013" name="Int. J. Syst. Evol. Microbiol.">
        <title>Hoeflea suaedae sp. nov., an endophytic bacterium isolated from the root of the halophyte Suaeda maritima.</title>
        <authorList>
            <person name="Chung E.J."/>
            <person name="Park J.A."/>
            <person name="Pramanik P."/>
            <person name="Bibi F."/>
            <person name="Jeon C.O."/>
            <person name="Chung Y.R."/>
        </authorList>
    </citation>
    <scope>NUCLEOTIDE SEQUENCE [LARGE SCALE GENOMIC DNA]</scope>
    <source>
        <strain evidence="8 9">YC6898</strain>
    </source>
</reference>
<dbReference type="EMBL" id="SMSI01000001">
    <property type="protein sequence ID" value="TDH39081.1"/>
    <property type="molecule type" value="Genomic_DNA"/>
</dbReference>
<dbReference type="InterPro" id="IPR017871">
    <property type="entry name" value="ABC_transporter-like_CS"/>
</dbReference>
<dbReference type="GO" id="GO:0005524">
    <property type="term" value="F:ATP binding"/>
    <property type="evidence" value="ECO:0007669"/>
    <property type="project" value="UniProtKB-KW"/>
</dbReference>
<dbReference type="GO" id="GO:0016887">
    <property type="term" value="F:ATP hydrolysis activity"/>
    <property type="evidence" value="ECO:0007669"/>
    <property type="project" value="InterPro"/>
</dbReference>
<evidence type="ECO:0000256" key="5">
    <source>
        <dbReference type="ARBA" id="ARBA00022967"/>
    </source>
</evidence>
<dbReference type="InterPro" id="IPR003593">
    <property type="entry name" value="AAA+_ATPase"/>
</dbReference>
<protein>
    <submittedName>
        <fullName evidence="8">Heme ABC transporter ATP-binding protein</fullName>
    </submittedName>
</protein>
<dbReference type="Gene3D" id="3.40.50.300">
    <property type="entry name" value="P-loop containing nucleotide triphosphate hydrolases"/>
    <property type="match status" value="1"/>
</dbReference>
<evidence type="ECO:0000256" key="6">
    <source>
        <dbReference type="ARBA" id="ARBA00037066"/>
    </source>
</evidence>
<dbReference type="InterPro" id="IPR027417">
    <property type="entry name" value="P-loop_NTPase"/>
</dbReference>
<keyword evidence="3" id="KW-0547">Nucleotide-binding</keyword>
<dbReference type="AlphaFoldDB" id="A0A4R5PQU9"/>
<sequence length="265" mass="28344">MTIEARGLEVAYGRRRILHGVDFSARPGEVTVIIGPNGSGKTTLMRALTGELTAAGAITINGRELGAYPAHMLAATRAVLPQDTALAFPFTVSEVVGLGVAAGPMLAGNEARRQRIADALEAVDLPGFAGRYYQELSGGERQRVQLARVLCQIWNPVSQHHGPRWLFLDEPVSSLDIRHQLMIMELAANYARRGGGVIAVMHDLNLTAMFGDRITLISSGEVAATGTPKEVLQDETLAEVFGCALKVGEVPRDHLFVLPQAISAG</sequence>
<dbReference type="SMART" id="SM00382">
    <property type="entry name" value="AAA"/>
    <property type="match status" value="1"/>
</dbReference>
<evidence type="ECO:0000256" key="1">
    <source>
        <dbReference type="ARBA" id="ARBA00005417"/>
    </source>
</evidence>
<dbReference type="PROSITE" id="PS00211">
    <property type="entry name" value="ABC_TRANSPORTER_1"/>
    <property type="match status" value="1"/>
</dbReference>
<dbReference type="NCBIfam" id="NF010068">
    <property type="entry name" value="PRK13548.1"/>
    <property type="match status" value="1"/>
</dbReference>
<comment type="caution">
    <text evidence="8">The sequence shown here is derived from an EMBL/GenBank/DDBJ whole genome shotgun (WGS) entry which is preliminary data.</text>
</comment>